<dbReference type="AlphaFoldDB" id="A0A6C2UVY6"/>
<dbReference type="PANTHER" id="PTHR11431:SF127">
    <property type="entry name" value="BACTERIAL NON-HEME FERRITIN"/>
    <property type="match status" value="1"/>
</dbReference>
<evidence type="ECO:0000313" key="10">
    <source>
        <dbReference type="Proteomes" id="UP000346198"/>
    </source>
</evidence>
<dbReference type="GO" id="GO:0006826">
    <property type="term" value="P:iron ion transport"/>
    <property type="evidence" value="ECO:0007669"/>
    <property type="project" value="InterPro"/>
</dbReference>
<accession>A0A6C2UVY6</accession>
<dbReference type="Gene3D" id="1.20.1260.10">
    <property type="match status" value="1"/>
</dbReference>
<dbReference type="PROSITE" id="PS50905">
    <property type="entry name" value="FERRITIN_LIKE"/>
    <property type="match status" value="1"/>
</dbReference>
<organism evidence="9 10">
    <name type="scientific">Pontiella sulfatireligans</name>
    <dbReference type="NCBI Taxonomy" id="2750658"/>
    <lineage>
        <taxon>Bacteria</taxon>
        <taxon>Pseudomonadati</taxon>
        <taxon>Kiritimatiellota</taxon>
        <taxon>Kiritimatiellia</taxon>
        <taxon>Kiritimatiellales</taxon>
        <taxon>Pontiellaceae</taxon>
        <taxon>Pontiella</taxon>
    </lineage>
</organism>
<keyword evidence="2 7" id="KW-0409">Iron storage</keyword>
<comment type="subcellular location">
    <subcellularLocation>
        <location evidence="7">Cytoplasm</location>
    </subcellularLocation>
</comment>
<dbReference type="InterPro" id="IPR008331">
    <property type="entry name" value="Ferritin_DPS_dom"/>
</dbReference>
<protein>
    <recommendedName>
        <fullName evidence="7">Ferritin</fullName>
        <ecNumber evidence="7">1.16.3.2</ecNumber>
    </recommendedName>
</protein>
<evidence type="ECO:0000259" key="8">
    <source>
        <dbReference type="PROSITE" id="PS50905"/>
    </source>
</evidence>
<dbReference type="GO" id="GO:0006879">
    <property type="term" value="P:intracellular iron ion homeostasis"/>
    <property type="evidence" value="ECO:0007669"/>
    <property type="project" value="UniProtKB-KW"/>
</dbReference>
<reference evidence="9 10" key="1">
    <citation type="submission" date="2019-04" db="EMBL/GenBank/DDBJ databases">
        <authorList>
            <person name="Van Vliet M D."/>
        </authorList>
    </citation>
    <scope>NUCLEOTIDE SEQUENCE [LARGE SCALE GENOMIC DNA]</scope>
    <source>
        <strain evidence="9 10">F21</strain>
    </source>
</reference>
<keyword evidence="7" id="KW-0963">Cytoplasm</keyword>
<keyword evidence="5 6" id="KW-0408">Iron</keyword>
<dbReference type="EC" id="1.16.3.2" evidence="7"/>
<dbReference type="InterPro" id="IPR001519">
    <property type="entry name" value="Ferritin"/>
</dbReference>
<evidence type="ECO:0000313" key="9">
    <source>
        <dbReference type="EMBL" id="VGO22996.1"/>
    </source>
</evidence>
<evidence type="ECO:0000256" key="3">
    <source>
        <dbReference type="ARBA" id="ARBA00022723"/>
    </source>
</evidence>
<feature type="binding site" evidence="6">
    <location>
        <position position="127"/>
    </location>
    <ligand>
        <name>Fe cation</name>
        <dbReference type="ChEBI" id="CHEBI:24875"/>
        <label>1</label>
    </ligand>
</feature>
<dbReference type="GO" id="GO:0004322">
    <property type="term" value="F:ferroxidase activity"/>
    <property type="evidence" value="ECO:0007669"/>
    <property type="project" value="TreeGrafter"/>
</dbReference>
<dbReference type="FunFam" id="1.20.1260.10:FF:000001">
    <property type="entry name" value="Non-heme ferritin"/>
    <property type="match status" value="1"/>
</dbReference>
<dbReference type="GO" id="GO:0005829">
    <property type="term" value="C:cytosol"/>
    <property type="evidence" value="ECO:0007669"/>
    <property type="project" value="TreeGrafter"/>
</dbReference>
<dbReference type="RefSeq" id="WP_136064997.1">
    <property type="nucleotide sequence ID" value="NZ_CAAHFH010000003.1"/>
</dbReference>
<dbReference type="CDD" id="cd01055">
    <property type="entry name" value="Nonheme_Ferritin"/>
    <property type="match status" value="1"/>
</dbReference>
<keyword evidence="4" id="KW-0560">Oxidoreductase</keyword>
<dbReference type="EMBL" id="CAAHFH010000003">
    <property type="protein sequence ID" value="VGO22996.1"/>
    <property type="molecule type" value="Genomic_DNA"/>
</dbReference>
<name>A0A6C2UVY6_9BACT</name>
<evidence type="ECO:0000256" key="7">
    <source>
        <dbReference type="RuleBase" id="RU361145"/>
    </source>
</evidence>
<feature type="domain" description="Ferritin-like diiron" evidence="8">
    <location>
        <begin position="1"/>
        <end position="145"/>
    </location>
</feature>
<sequence length="169" mass="19625">MISEKMQEELNEQVNKEFFSAYMYLAMSAYCNKIGLPGFAHWMRMQYEEESLHVTKMYDYILDQGGTIHLKTIEEPPLEYGTPLEVFEQTLEHEQFITSYIHKLMGLAVEERDYATQTFLQWYVSEQVEEEANVNDILAPLRMVGNDKGGLMMIDQKLSVRLAPTPLVA</sequence>
<dbReference type="GO" id="GO:0008198">
    <property type="term" value="F:ferrous iron binding"/>
    <property type="evidence" value="ECO:0007669"/>
    <property type="project" value="TreeGrafter"/>
</dbReference>
<evidence type="ECO:0000256" key="2">
    <source>
        <dbReference type="ARBA" id="ARBA00022434"/>
    </source>
</evidence>
<dbReference type="PANTHER" id="PTHR11431">
    <property type="entry name" value="FERRITIN"/>
    <property type="match status" value="1"/>
</dbReference>
<comment type="similarity">
    <text evidence="1 7">Belongs to the ferritin family. Prokaryotic subfamily.</text>
</comment>
<dbReference type="InterPro" id="IPR009040">
    <property type="entry name" value="Ferritin-like_diiron"/>
</dbReference>
<feature type="binding site" evidence="6">
    <location>
        <position position="94"/>
    </location>
    <ligand>
        <name>Fe cation</name>
        <dbReference type="ChEBI" id="CHEBI:24875"/>
        <label>1</label>
    </ligand>
</feature>
<keyword evidence="10" id="KW-1185">Reference proteome</keyword>
<dbReference type="GO" id="GO:0008199">
    <property type="term" value="F:ferric iron binding"/>
    <property type="evidence" value="ECO:0007669"/>
    <property type="project" value="InterPro"/>
</dbReference>
<evidence type="ECO:0000256" key="1">
    <source>
        <dbReference type="ARBA" id="ARBA00006950"/>
    </source>
</evidence>
<comment type="function">
    <text evidence="7">Iron-storage protein.</text>
</comment>
<feature type="binding site" evidence="6">
    <location>
        <position position="17"/>
    </location>
    <ligand>
        <name>Fe cation</name>
        <dbReference type="ChEBI" id="CHEBI:24875"/>
        <label>1</label>
    </ligand>
</feature>
<comment type="catalytic activity">
    <reaction evidence="7">
        <text>4 Fe(2+) + O2 + 6 H2O = 4 iron(III) oxide-hydroxide + 12 H(+)</text>
        <dbReference type="Rhea" id="RHEA:11972"/>
        <dbReference type="ChEBI" id="CHEBI:15377"/>
        <dbReference type="ChEBI" id="CHEBI:15378"/>
        <dbReference type="ChEBI" id="CHEBI:15379"/>
        <dbReference type="ChEBI" id="CHEBI:29033"/>
        <dbReference type="ChEBI" id="CHEBI:78619"/>
        <dbReference type="EC" id="1.16.3.2"/>
    </reaction>
</comment>
<proteinExistence type="inferred from homology"/>
<feature type="binding site" evidence="6">
    <location>
        <position position="53"/>
    </location>
    <ligand>
        <name>Fe cation</name>
        <dbReference type="ChEBI" id="CHEBI:24875"/>
        <label>1</label>
    </ligand>
</feature>
<feature type="binding site" evidence="6">
    <location>
        <position position="50"/>
    </location>
    <ligand>
        <name>Fe cation</name>
        <dbReference type="ChEBI" id="CHEBI:24875"/>
        <label>1</label>
    </ligand>
</feature>
<dbReference type="Proteomes" id="UP000346198">
    <property type="component" value="Unassembled WGS sequence"/>
</dbReference>
<gene>
    <name evidence="9" type="primary">ftnA</name>
    <name evidence="9" type="ORF">SCARR_05095</name>
</gene>
<dbReference type="InterPro" id="IPR012347">
    <property type="entry name" value="Ferritin-like"/>
</dbReference>
<dbReference type="GO" id="GO:0042802">
    <property type="term" value="F:identical protein binding"/>
    <property type="evidence" value="ECO:0007669"/>
    <property type="project" value="UniProtKB-ARBA"/>
</dbReference>
<dbReference type="InterPro" id="IPR041719">
    <property type="entry name" value="Ferritin_prok"/>
</dbReference>
<evidence type="ECO:0000256" key="6">
    <source>
        <dbReference type="PIRSR" id="PIRSR601519-1"/>
    </source>
</evidence>
<evidence type="ECO:0000256" key="4">
    <source>
        <dbReference type="ARBA" id="ARBA00023002"/>
    </source>
</evidence>
<keyword evidence="3 6" id="KW-0479">Metal-binding</keyword>
<evidence type="ECO:0000256" key="5">
    <source>
        <dbReference type="ARBA" id="ARBA00023004"/>
    </source>
</evidence>
<dbReference type="SUPFAM" id="SSF47240">
    <property type="entry name" value="Ferritin-like"/>
    <property type="match status" value="1"/>
</dbReference>
<dbReference type="Pfam" id="PF00210">
    <property type="entry name" value="Ferritin"/>
    <property type="match status" value="1"/>
</dbReference>
<dbReference type="InterPro" id="IPR009078">
    <property type="entry name" value="Ferritin-like_SF"/>
</dbReference>